<name>A0AAV9NFG9_9EURO</name>
<gene>
    <name evidence="3" type="ORF">LTR84_012050</name>
</gene>
<feature type="signal peptide" evidence="2">
    <location>
        <begin position="1"/>
        <end position="18"/>
    </location>
</feature>
<protein>
    <submittedName>
        <fullName evidence="3">Uncharacterized protein</fullName>
    </submittedName>
</protein>
<feature type="chain" id="PRO_5043317322" evidence="2">
    <location>
        <begin position="19"/>
        <end position="342"/>
    </location>
</feature>
<evidence type="ECO:0000313" key="4">
    <source>
        <dbReference type="Proteomes" id="UP001358417"/>
    </source>
</evidence>
<dbReference type="EMBL" id="JAVRRD010000007">
    <property type="protein sequence ID" value="KAK5056519.1"/>
    <property type="molecule type" value="Genomic_DNA"/>
</dbReference>
<organism evidence="3 4">
    <name type="scientific">Exophiala bonariae</name>
    <dbReference type="NCBI Taxonomy" id="1690606"/>
    <lineage>
        <taxon>Eukaryota</taxon>
        <taxon>Fungi</taxon>
        <taxon>Dikarya</taxon>
        <taxon>Ascomycota</taxon>
        <taxon>Pezizomycotina</taxon>
        <taxon>Eurotiomycetes</taxon>
        <taxon>Chaetothyriomycetidae</taxon>
        <taxon>Chaetothyriales</taxon>
        <taxon>Herpotrichiellaceae</taxon>
        <taxon>Exophiala</taxon>
    </lineage>
</organism>
<feature type="region of interest" description="Disordered" evidence="1">
    <location>
        <begin position="278"/>
        <end position="311"/>
    </location>
</feature>
<dbReference type="Proteomes" id="UP001358417">
    <property type="component" value="Unassembled WGS sequence"/>
</dbReference>
<proteinExistence type="predicted"/>
<dbReference type="RefSeq" id="XP_064708235.1">
    <property type="nucleotide sequence ID" value="XM_064855575.1"/>
</dbReference>
<sequence>MLLETLIAVTALGTFVKAARPENVTICDWYTPLIIGEPNSPDSQQKLMQRITHTFILGNYTTPNVGIKVAGVAAPGNFSGHEVNILNYFTGAYYSSNGYNNTSTGIAKNFLDDGGATALLADKPANTKTSNQYALLTHVYQYFGEFYGCSEQGTGDFPKYKGVASMYEVHKFMKSDPYESGYFNEQIVLAAKSLGFEQADCDFTLKALEATFGNRCSPAAPVIPASAGPQLQAICVSENCPLDPNATCSAYPDEGFVPFPEIANATLAGAVVKENDTSAATTASPSGTGSPAASGSASGSSTASGSAATSTGGASTLEVSSALKVIGTLITVVGAGLFIAPL</sequence>
<evidence type="ECO:0000256" key="2">
    <source>
        <dbReference type="SAM" id="SignalP"/>
    </source>
</evidence>
<comment type="caution">
    <text evidence="3">The sequence shown here is derived from an EMBL/GenBank/DDBJ whole genome shotgun (WGS) entry which is preliminary data.</text>
</comment>
<dbReference type="AlphaFoldDB" id="A0AAV9NFG9"/>
<evidence type="ECO:0000256" key="1">
    <source>
        <dbReference type="SAM" id="MobiDB-lite"/>
    </source>
</evidence>
<keyword evidence="2" id="KW-0732">Signal</keyword>
<dbReference type="GeneID" id="89980197"/>
<reference evidence="3 4" key="1">
    <citation type="submission" date="2023-08" db="EMBL/GenBank/DDBJ databases">
        <title>Black Yeasts Isolated from many extreme environments.</title>
        <authorList>
            <person name="Coleine C."/>
            <person name="Stajich J.E."/>
            <person name="Selbmann L."/>
        </authorList>
    </citation>
    <scope>NUCLEOTIDE SEQUENCE [LARGE SCALE GENOMIC DNA]</scope>
    <source>
        <strain evidence="3 4">CCFEE 5792</strain>
    </source>
</reference>
<evidence type="ECO:0000313" key="3">
    <source>
        <dbReference type="EMBL" id="KAK5056519.1"/>
    </source>
</evidence>
<accession>A0AAV9NFG9</accession>
<keyword evidence="4" id="KW-1185">Reference proteome</keyword>